<organism evidence="3 4">
    <name type="scientific">Svornostia abyssi</name>
    <dbReference type="NCBI Taxonomy" id="2898438"/>
    <lineage>
        <taxon>Bacteria</taxon>
        <taxon>Bacillati</taxon>
        <taxon>Actinomycetota</taxon>
        <taxon>Thermoleophilia</taxon>
        <taxon>Solirubrobacterales</taxon>
        <taxon>Baekduiaceae</taxon>
        <taxon>Svornostia</taxon>
    </lineage>
</organism>
<evidence type="ECO:0000313" key="3">
    <source>
        <dbReference type="EMBL" id="UUY02914.1"/>
    </source>
</evidence>
<dbReference type="Proteomes" id="UP001058860">
    <property type="component" value="Chromosome"/>
</dbReference>
<keyword evidence="1" id="KW-0472">Membrane</keyword>
<evidence type="ECO:0000256" key="1">
    <source>
        <dbReference type="SAM" id="Phobius"/>
    </source>
</evidence>
<evidence type="ECO:0000313" key="4">
    <source>
        <dbReference type="Proteomes" id="UP001058860"/>
    </source>
</evidence>
<protein>
    <recommendedName>
        <fullName evidence="5">Gram-positive cocci surface proteins LPxTG domain-containing protein</fullName>
    </recommendedName>
</protein>
<gene>
    <name evidence="3" type="ORF">LRS13_19840</name>
</gene>
<dbReference type="EMBL" id="CP088295">
    <property type="protein sequence ID" value="UUY02914.1"/>
    <property type="molecule type" value="Genomic_DNA"/>
</dbReference>
<name>A0ABY5PE23_9ACTN</name>
<evidence type="ECO:0000256" key="2">
    <source>
        <dbReference type="SAM" id="SignalP"/>
    </source>
</evidence>
<accession>A0ABY5PE23</accession>
<keyword evidence="2" id="KW-0732">Signal</keyword>
<reference evidence="4" key="1">
    <citation type="submission" date="2021-11" db="EMBL/GenBank/DDBJ databases">
        <title>Cultivation dependent microbiological survey of springs from the worlds oldest radium mine currently devoted to the extraction of radon-saturated water.</title>
        <authorList>
            <person name="Kapinusova G."/>
            <person name="Smrhova T."/>
            <person name="Strejcek M."/>
            <person name="Suman J."/>
            <person name="Jani K."/>
            <person name="Pajer P."/>
            <person name="Uhlik O."/>
        </authorList>
    </citation>
    <scope>NUCLEOTIDE SEQUENCE [LARGE SCALE GENOMIC DNA]</scope>
    <source>
        <strain evidence="4">J379</strain>
    </source>
</reference>
<feature type="transmembrane region" description="Helical" evidence="1">
    <location>
        <begin position="93"/>
        <end position="111"/>
    </location>
</feature>
<keyword evidence="4" id="KW-1185">Reference proteome</keyword>
<evidence type="ECO:0008006" key="5">
    <source>
        <dbReference type="Google" id="ProtNLM"/>
    </source>
</evidence>
<proteinExistence type="predicted"/>
<feature type="signal peptide" evidence="2">
    <location>
        <begin position="1"/>
        <end position="23"/>
    </location>
</feature>
<dbReference type="RefSeq" id="WP_353863436.1">
    <property type="nucleotide sequence ID" value="NZ_CP088295.1"/>
</dbReference>
<sequence>MSRMVVVCALMVSVLALPGAAGAQEGNGPYAPFPSVSDNAPGDAWYALMNAEISPAQLDDGAFAGELRPLGASAPGGASARAGVDVAGTSPGALLAGLALAALATGAVVLFRRRGGAA</sequence>
<keyword evidence="1" id="KW-1133">Transmembrane helix</keyword>
<feature type="chain" id="PRO_5045071437" description="Gram-positive cocci surface proteins LPxTG domain-containing protein" evidence="2">
    <location>
        <begin position="24"/>
        <end position="118"/>
    </location>
</feature>
<keyword evidence="1" id="KW-0812">Transmembrane</keyword>